<sequence length="157" mass="18571">MDRRLVLKTIFKHYSNVIISSLIKELENESEEKKRLWTRKWLLRRDTLGNSIGILRELATEDQLEYRSCMRITPDQFEFLLQKISHLIQKEDTIMRTAIPARIKLELTLSFLATGNSYRSLSHFFRVSKPAISLFVPEVLDALYECLKDYIKVSIQY</sequence>
<evidence type="ECO:0000313" key="1">
    <source>
        <dbReference type="EMBL" id="CAI6353534.1"/>
    </source>
</evidence>
<name>A0AAV0WC99_9HEMI</name>
<dbReference type="AlphaFoldDB" id="A0AAV0WC99"/>
<accession>A0AAV0WC99</accession>
<evidence type="ECO:0008006" key="3">
    <source>
        <dbReference type="Google" id="ProtNLM"/>
    </source>
</evidence>
<keyword evidence="2" id="KW-1185">Reference proteome</keyword>
<gene>
    <name evidence="1" type="ORF">MEUPH1_LOCUS9646</name>
</gene>
<comment type="caution">
    <text evidence="1">The sequence shown here is derived from an EMBL/GenBank/DDBJ whole genome shotgun (WGS) entry which is preliminary data.</text>
</comment>
<dbReference type="Proteomes" id="UP001160148">
    <property type="component" value="Unassembled WGS sequence"/>
</dbReference>
<organism evidence="1 2">
    <name type="scientific">Macrosiphum euphorbiae</name>
    <name type="common">potato aphid</name>
    <dbReference type="NCBI Taxonomy" id="13131"/>
    <lineage>
        <taxon>Eukaryota</taxon>
        <taxon>Metazoa</taxon>
        <taxon>Ecdysozoa</taxon>
        <taxon>Arthropoda</taxon>
        <taxon>Hexapoda</taxon>
        <taxon>Insecta</taxon>
        <taxon>Pterygota</taxon>
        <taxon>Neoptera</taxon>
        <taxon>Paraneoptera</taxon>
        <taxon>Hemiptera</taxon>
        <taxon>Sternorrhyncha</taxon>
        <taxon>Aphidomorpha</taxon>
        <taxon>Aphidoidea</taxon>
        <taxon>Aphididae</taxon>
        <taxon>Macrosiphini</taxon>
        <taxon>Macrosiphum</taxon>
    </lineage>
</organism>
<dbReference type="EMBL" id="CARXXK010000002">
    <property type="protein sequence ID" value="CAI6353534.1"/>
    <property type="molecule type" value="Genomic_DNA"/>
</dbReference>
<protein>
    <recommendedName>
        <fullName evidence="3">Nuclease HARBI1</fullName>
    </recommendedName>
</protein>
<proteinExistence type="predicted"/>
<evidence type="ECO:0000313" key="2">
    <source>
        <dbReference type="Proteomes" id="UP001160148"/>
    </source>
</evidence>
<reference evidence="1 2" key="1">
    <citation type="submission" date="2023-01" db="EMBL/GenBank/DDBJ databases">
        <authorList>
            <person name="Whitehead M."/>
        </authorList>
    </citation>
    <scope>NUCLEOTIDE SEQUENCE [LARGE SCALE GENOMIC DNA]</scope>
</reference>